<keyword evidence="1 2" id="KW-0813">Transport</keyword>
<feature type="transmembrane region" description="Helical" evidence="3">
    <location>
        <begin position="476"/>
        <end position="497"/>
    </location>
</feature>
<keyword evidence="3" id="KW-1133">Transmembrane helix</keyword>
<accession>A0AAJ0DDD7</accession>
<reference evidence="4" key="1">
    <citation type="submission" date="2023-04" db="EMBL/GenBank/DDBJ databases">
        <title>Black Yeasts Isolated from many extreme environments.</title>
        <authorList>
            <person name="Coleine C."/>
            <person name="Stajich J.E."/>
            <person name="Selbmann L."/>
        </authorList>
    </citation>
    <scope>NUCLEOTIDE SEQUENCE</scope>
    <source>
        <strain evidence="4">CCFEE 5312</strain>
    </source>
</reference>
<feature type="transmembrane region" description="Helical" evidence="3">
    <location>
        <begin position="161"/>
        <end position="185"/>
    </location>
</feature>
<evidence type="ECO:0000313" key="5">
    <source>
        <dbReference type="Proteomes" id="UP001271007"/>
    </source>
</evidence>
<feature type="transmembrane region" description="Helical" evidence="3">
    <location>
        <begin position="220"/>
        <end position="245"/>
    </location>
</feature>
<dbReference type="Proteomes" id="UP001271007">
    <property type="component" value="Unassembled WGS sequence"/>
</dbReference>
<evidence type="ECO:0000256" key="2">
    <source>
        <dbReference type="PIRNR" id="PIRNR002744"/>
    </source>
</evidence>
<sequence length="538" mass="57396">MQMGMLPISDNDTWGGSCVPLEVEQTLRPDIKGQEEGIPNAVQTARVGVGSRLAAWNRKIESLAGLEARGISRVLPEEKHAGGAAGYVQMFAMWSGISLSAVNLVIGFLGPQVFQLGRIDCVCITIFANALGCCGPAYMATFGPRSGHRSMILARYFMGYWPAKLACLLHVLMQIGWGVVGAVVAGQFEYGGRIIHACADSVLTECHSARVVISAVDGSGLSIAVGCVVAALCIGGLATFGIAVLHVYERYAAFPQLFAILALIGSSGRDWNTSLMSTGDAATITANRCSFFALMFSAIIGLAAVSADFYVCYATTTSRPLTFLATWAGNWASITFADLVGIGIATGIATNSAWTEAYSISSGMLLKASLEGLGGFGDFCLVIFALGSINNIAPTTYVAALSVQTLGRFPKMVPRWIWSILVMFVELACAVAGRNKLSVIFGNFLPMMACWFHIWRGKTYDWTIWEDKKKLPLGAAAMLAWLVGWAGAIVGMAQVYYAGPLALEIGGFGGDVGGWLSIAFADLVYPPLRYLELQKLKR</sequence>
<feature type="transmembrane region" description="Helical" evidence="3">
    <location>
        <begin position="439"/>
        <end position="455"/>
    </location>
</feature>
<dbReference type="PANTHER" id="PTHR31806">
    <property type="entry name" value="PURINE-CYTOSINE PERMEASE FCY2-RELATED"/>
    <property type="match status" value="1"/>
</dbReference>
<dbReference type="GO" id="GO:0000329">
    <property type="term" value="C:fungal-type vacuole membrane"/>
    <property type="evidence" value="ECO:0007669"/>
    <property type="project" value="TreeGrafter"/>
</dbReference>
<keyword evidence="5" id="KW-1185">Reference proteome</keyword>
<feature type="transmembrane region" description="Helical" evidence="3">
    <location>
        <begin position="251"/>
        <end position="268"/>
    </location>
</feature>
<evidence type="ECO:0000256" key="1">
    <source>
        <dbReference type="ARBA" id="ARBA00022448"/>
    </source>
</evidence>
<comment type="caution">
    <text evidence="4">The sequence shown here is derived from an EMBL/GenBank/DDBJ whole genome shotgun (WGS) entry which is preliminary data.</text>
</comment>
<dbReference type="GO" id="GO:0005886">
    <property type="term" value="C:plasma membrane"/>
    <property type="evidence" value="ECO:0007669"/>
    <property type="project" value="TreeGrafter"/>
</dbReference>
<keyword evidence="2 3" id="KW-0472">Membrane</keyword>
<dbReference type="InterPro" id="IPR026030">
    <property type="entry name" value="Pur-cyt_permease_Fcy2/21/22"/>
</dbReference>
<dbReference type="PIRSF" id="PIRSF002744">
    <property type="entry name" value="Pur-cyt_permease"/>
    <property type="match status" value="1"/>
</dbReference>
<gene>
    <name evidence="4" type="primary">TPN1_2</name>
    <name evidence="4" type="ORF">LTR09_006878</name>
</gene>
<name>A0AAJ0DDD7_9PEZI</name>
<dbReference type="EMBL" id="JAWDJX010000023">
    <property type="protein sequence ID" value="KAK3051924.1"/>
    <property type="molecule type" value="Genomic_DNA"/>
</dbReference>
<comment type="similarity">
    <text evidence="2">Belongs to the purine-cytosine permease (2.A.39) family.</text>
</comment>
<dbReference type="GO" id="GO:0022857">
    <property type="term" value="F:transmembrane transporter activity"/>
    <property type="evidence" value="ECO:0007669"/>
    <property type="project" value="InterPro"/>
</dbReference>
<evidence type="ECO:0000256" key="3">
    <source>
        <dbReference type="SAM" id="Phobius"/>
    </source>
</evidence>
<dbReference type="Gene3D" id="1.10.4160.10">
    <property type="entry name" value="Hydantoin permease"/>
    <property type="match status" value="1"/>
</dbReference>
<feature type="transmembrane region" description="Helical" evidence="3">
    <location>
        <begin position="416"/>
        <end position="433"/>
    </location>
</feature>
<feature type="transmembrane region" description="Helical" evidence="3">
    <location>
        <begin position="289"/>
        <end position="311"/>
    </location>
</feature>
<evidence type="ECO:0000313" key="4">
    <source>
        <dbReference type="EMBL" id="KAK3051924.1"/>
    </source>
</evidence>
<feature type="transmembrane region" description="Helical" evidence="3">
    <location>
        <begin position="91"/>
        <end position="109"/>
    </location>
</feature>
<organism evidence="4 5">
    <name type="scientific">Extremus antarcticus</name>
    <dbReference type="NCBI Taxonomy" id="702011"/>
    <lineage>
        <taxon>Eukaryota</taxon>
        <taxon>Fungi</taxon>
        <taxon>Dikarya</taxon>
        <taxon>Ascomycota</taxon>
        <taxon>Pezizomycotina</taxon>
        <taxon>Dothideomycetes</taxon>
        <taxon>Dothideomycetidae</taxon>
        <taxon>Mycosphaerellales</taxon>
        <taxon>Extremaceae</taxon>
        <taxon>Extremus</taxon>
    </lineage>
</organism>
<feature type="transmembrane region" description="Helical" evidence="3">
    <location>
        <begin position="331"/>
        <end position="354"/>
    </location>
</feature>
<dbReference type="AlphaFoldDB" id="A0AAJ0DDD7"/>
<dbReference type="PANTHER" id="PTHR31806:SF8">
    <property type="entry name" value="TRANSPORTER, PUTATIVE (AFU_ORTHOLOGUE AFUA_2G03000)-RELATED"/>
    <property type="match status" value="1"/>
</dbReference>
<protein>
    <submittedName>
        <fullName evidence="4">Vitamin B6 transporter</fullName>
    </submittedName>
</protein>
<proteinExistence type="inferred from homology"/>
<feature type="transmembrane region" description="Helical" evidence="3">
    <location>
        <begin position="512"/>
        <end position="531"/>
    </location>
</feature>
<keyword evidence="3" id="KW-0812">Transmembrane</keyword>
<feature type="transmembrane region" description="Helical" evidence="3">
    <location>
        <begin position="121"/>
        <end position="141"/>
    </location>
</feature>